<dbReference type="InterPro" id="IPR036663">
    <property type="entry name" value="Fumarylacetoacetase_C_sf"/>
</dbReference>
<evidence type="ECO:0000313" key="7">
    <source>
        <dbReference type="Proteomes" id="UP000091918"/>
    </source>
</evidence>
<dbReference type="Gene3D" id="3.90.850.10">
    <property type="entry name" value="Fumarylacetoacetase-like, C-terminal domain"/>
    <property type="match status" value="1"/>
</dbReference>
<accession>A0A1B7NJJ1</accession>
<dbReference type="EMBL" id="LGUA01003922">
    <property type="protein sequence ID" value="OAX76944.1"/>
    <property type="molecule type" value="Genomic_DNA"/>
</dbReference>
<keyword evidence="4" id="KW-0378">Hydrolase</keyword>
<feature type="binding site" evidence="2">
    <location>
        <position position="119"/>
    </location>
    <ligand>
        <name>substrate</name>
    </ligand>
</feature>
<dbReference type="UniPathway" id="UPA00139">
    <property type="reaction ID" value="UER00341"/>
</dbReference>
<name>A0A1B7NJJ1_9EURO</name>
<dbReference type="EC" id="3.7.1.2" evidence="4"/>
<dbReference type="GO" id="GO:0006572">
    <property type="term" value="P:L-tyrosine catabolic process"/>
    <property type="evidence" value="ECO:0007669"/>
    <property type="project" value="UniProtKB-UniRule"/>
</dbReference>
<proteinExistence type="inferred from homology"/>
<feature type="binding site" evidence="2">
    <location>
        <position position="14"/>
    </location>
    <ligand>
        <name>substrate</name>
    </ligand>
</feature>
<dbReference type="PANTHER" id="PTHR43069:SF2">
    <property type="entry name" value="FUMARYLACETOACETASE"/>
    <property type="match status" value="1"/>
</dbReference>
<comment type="caution">
    <text evidence="6">The sequence shown here is derived from an EMBL/GenBank/DDBJ whole genome shotgun (WGS) entry which is preliminary data.</text>
</comment>
<protein>
    <recommendedName>
        <fullName evidence="4">Fumarylacetoacetase</fullName>
        <ecNumber evidence="4">3.7.1.2</ecNumber>
    </recommendedName>
    <alternativeName>
        <fullName evidence="4">Fumarylacetoacetate hydrolase</fullName>
    </alternativeName>
</protein>
<comment type="similarity">
    <text evidence="1 4">Belongs to the FAH family.</text>
</comment>
<comment type="catalytic activity">
    <reaction evidence="4">
        <text>4-fumarylacetoacetate + H2O = acetoacetate + fumarate + H(+)</text>
        <dbReference type="Rhea" id="RHEA:10244"/>
        <dbReference type="ChEBI" id="CHEBI:13705"/>
        <dbReference type="ChEBI" id="CHEBI:15377"/>
        <dbReference type="ChEBI" id="CHEBI:15378"/>
        <dbReference type="ChEBI" id="CHEBI:18034"/>
        <dbReference type="ChEBI" id="CHEBI:29806"/>
        <dbReference type="EC" id="3.7.1.2"/>
    </reaction>
</comment>
<sequence>MNDWSARDIQAWEYVPLGPFNAKNFATTITPWVVLMDALEPFRAQGLLPDKPLLPYLQEQKAENVYDIPLEVNLVVNGKGTKIAESNSKNLLFSFPQMLAHHSVTGCNMRTGDLLGSGTISGDKPGTLGSLLENTDGGKNPIKLVDGSERVFLQDGDEVILRGACGKEGSYVGFGDCAAVILPAPQI</sequence>
<organism evidence="6 7">
    <name type="scientific">Emergomyces africanus</name>
    <dbReference type="NCBI Taxonomy" id="1955775"/>
    <lineage>
        <taxon>Eukaryota</taxon>
        <taxon>Fungi</taxon>
        <taxon>Dikarya</taxon>
        <taxon>Ascomycota</taxon>
        <taxon>Pezizomycotina</taxon>
        <taxon>Eurotiomycetes</taxon>
        <taxon>Eurotiomycetidae</taxon>
        <taxon>Onygenales</taxon>
        <taxon>Ajellomycetaceae</taxon>
        <taxon>Emergomyces</taxon>
    </lineage>
</organism>
<comment type="pathway">
    <text evidence="4">Amino-acid degradation; L-phenylalanine degradation; acetoacetate and fumarate from L-phenylalanine: step 6/6.</text>
</comment>
<feature type="binding site" evidence="2">
    <location>
        <position position="10"/>
    </location>
    <ligand>
        <name>substrate</name>
    </ligand>
</feature>
<reference evidence="6 7" key="1">
    <citation type="submission" date="2015-07" db="EMBL/GenBank/DDBJ databases">
        <title>Emmonsia species relationships and genome sequence.</title>
        <authorList>
            <person name="Cuomo C.A."/>
            <person name="Schwartz I.S."/>
            <person name="Kenyon C."/>
            <person name="de Hoog G.S."/>
            <person name="Govender N.P."/>
            <person name="Botha A."/>
            <person name="Moreno L."/>
            <person name="de Vries M."/>
            <person name="Munoz J.F."/>
            <person name="Stielow J.B."/>
        </authorList>
    </citation>
    <scope>NUCLEOTIDE SEQUENCE [LARGE SCALE GENOMIC DNA]</scope>
    <source>
        <strain evidence="6 7">CBS 136260</strain>
    </source>
</reference>
<feature type="binding site" evidence="3">
    <location>
        <position position="23"/>
    </location>
    <ligand>
        <name>Mg(2+)</name>
        <dbReference type="ChEBI" id="CHEBI:18420"/>
    </ligand>
</feature>
<evidence type="ECO:0000313" key="6">
    <source>
        <dbReference type="EMBL" id="OAX76944.1"/>
    </source>
</evidence>
<dbReference type="PANTHER" id="PTHR43069">
    <property type="entry name" value="FUMARYLACETOACETASE"/>
    <property type="match status" value="1"/>
</dbReference>
<keyword evidence="3 4" id="KW-0106">Calcium</keyword>
<feature type="binding site" evidence="3">
    <location>
        <position position="3"/>
    </location>
    <ligand>
        <name>Ca(2+)</name>
        <dbReference type="ChEBI" id="CHEBI:29108"/>
    </ligand>
</feature>
<dbReference type="STRING" id="1658172.A0A1B7NJJ1"/>
<dbReference type="GO" id="GO:0006559">
    <property type="term" value="P:L-phenylalanine catabolic process"/>
    <property type="evidence" value="ECO:0007669"/>
    <property type="project" value="UniProtKB-UniRule"/>
</dbReference>
<dbReference type="AlphaFoldDB" id="A0A1B7NJJ1"/>
<dbReference type="SUPFAM" id="SSF56529">
    <property type="entry name" value="FAH"/>
    <property type="match status" value="1"/>
</dbReference>
<keyword evidence="4" id="KW-0585">Phenylalanine catabolism</keyword>
<comment type="cofactor">
    <cofactor evidence="4">
        <name>Mg(2+)</name>
        <dbReference type="ChEBI" id="CHEBI:18420"/>
    </cofactor>
    <cofactor evidence="4">
        <name>Ca(2+)</name>
        <dbReference type="ChEBI" id="CHEBI:29108"/>
    </cofactor>
</comment>
<dbReference type="Proteomes" id="UP000091918">
    <property type="component" value="Unassembled WGS sequence"/>
</dbReference>
<feature type="binding site" evidence="3">
    <location>
        <position position="27"/>
    </location>
    <ligand>
        <name>Mg(2+)</name>
        <dbReference type="ChEBI" id="CHEBI:18420"/>
    </ligand>
</feature>
<feature type="binding site" evidence="3">
    <location>
        <position position="3"/>
    </location>
    <ligand>
        <name>Mg(2+)</name>
        <dbReference type="ChEBI" id="CHEBI:18420"/>
    </ligand>
</feature>
<evidence type="ECO:0000256" key="2">
    <source>
        <dbReference type="PIRSR" id="PIRSR605959-2"/>
    </source>
</evidence>
<keyword evidence="3 4" id="KW-0460">Magnesium</keyword>
<keyword evidence="4" id="KW-0828">Tyrosine catabolism</keyword>
<dbReference type="GO" id="GO:1902000">
    <property type="term" value="P:homogentisate catabolic process"/>
    <property type="evidence" value="ECO:0007669"/>
    <property type="project" value="TreeGrafter"/>
</dbReference>
<gene>
    <name evidence="6" type="ORF">ACJ72_08763</name>
</gene>
<keyword evidence="3 4" id="KW-0479">Metal-binding</keyword>
<dbReference type="InterPro" id="IPR005959">
    <property type="entry name" value="Fumarylacetoacetase"/>
</dbReference>
<evidence type="ECO:0000259" key="5">
    <source>
        <dbReference type="Pfam" id="PF01557"/>
    </source>
</evidence>
<dbReference type="OrthoDB" id="9971669at2759"/>
<dbReference type="InterPro" id="IPR011234">
    <property type="entry name" value="Fumarylacetoacetase-like_C"/>
</dbReference>
<keyword evidence="7" id="KW-1185">Reference proteome</keyword>
<dbReference type="GO" id="GO:0004334">
    <property type="term" value="F:fumarylacetoacetase activity"/>
    <property type="evidence" value="ECO:0007669"/>
    <property type="project" value="UniProtKB-UniRule"/>
</dbReference>
<dbReference type="GO" id="GO:0046872">
    <property type="term" value="F:metal ion binding"/>
    <property type="evidence" value="ECO:0007669"/>
    <property type="project" value="UniProtKB-UniRule"/>
</dbReference>
<feature type="domain" description="Fumarylacetoacetase-like C-terminal" evidence="5">
    <location>
        <begin position="1"/>
        <end position="163"/>
    </location>
</feature>
<evidence type="ECO:0000256" key="4">
    <source>
        <dbReference type="RuleBase" id="RU366008"/>
    </source>
</evidence>
<evidence type="ECO:0000256" key="1">
    <source>
        <dbReference type="ARBA" id="ARBA00010211"/>
    </source>
</evidence>
<evidence type="ECO:0000256" key="3">
    <source>
        <dbReference type="PIRSR" id="PIRSR605959-3"/>
    </source>
</evidence>
<dbReference type="Pfam" id="PF01557">
    <property type="entry name" value="FAA_hydrolase"/>
    <property type="match status" value="1"/>
</dbReference>